<dbReference type="AlphaFoldDB" id="A0AAV7B0G1"/>
<gene>
    <name evidence="1" type="ORF">GDO81_013439</name>
</gene>
<evidence type="ECO:0000313" key="1">
    <source>
        <dbReference type="EMBL" id="KAG8566951.1"/>
    </source>
</evidence>
<name>A0AAV7B0G1_ENGPU</name>
<reference evidence="1" key="1">
    <citation type="thesis" date="2020" institute="ProQuest LLC" country="789 East Eisenhower Parkway, Ann Arbor, MI, USA">
        <title>Comparative Genomics and Chromosome Evolution.</title>
        <authorList>
            <person name="Mudd A.B."/>
        </authorList>
    </citation>
    <scope>NUCLEOTIDE SEQUENCE</scope>
    <source>
        <strain evidence="1">237g6f4</strain>
        <tissue evidence="1">Blood</tissue>
    </source>
</reference>
<evidence type="ECO:0000313" key="2">
    <source>
        <dbReference type="Proteomes" id="UP000824782"/>
    </source>
</evidence>
<accession>A0AAV7B0G1</accession>
<keyword evidence="2" id="KW-1185">Reference proteome</keyword>
<dbReference type="EMBL" id="WNYA01000006">
    <property type="protein sequence ID" value="KAG8566951.1"/>
    <property type="molecule type" value="Genomic_DNA"/>
</dbReference>
<proteinExistence type="predicted"/>
<comment type="caution">
    <text evidence="1">The sequence shown here is derived from an EMBL/GenBank/DDBJ whole genome shotgun (WGS) entry which is preliminary data.</text>
</comment>
<dbReference type="Proteomes" id="UP000824782">
    <property type="component" value="Unassembled WGS sequence"/>
</dbReference>
<sequence>MSNAKLLHPKKTSNKLQIFVMANNTLHCFSQKEEGYATNEFQESFYFLQHSGILLRVYPKDTWKLFSKQPGYSSTYASSLYM</sequence>
<protein>
    <submittedName>
        <fullName evidence="1">Uncharacterized protein</fullName>
    </submittedName>
</protein>
<organism evidence="1 2">
    <name type="scientific">Engystomops pustulosus</name>
    <name type="common">Tungara frog</name>
    <name type="synonym">Physalaemus pustulosus</name>
    <dbReference type="NCBI Taxonomy" id="76066"/>
    <lineage>
        <taxon>Eukaryota</taxon>
        <taxon>Metazoa</taxon>
        <taxon>Chordata</taxon>
        <taxon>Craniata</taxon>
        <taxon>Vertebrata</taxon>
        <taxon>Euteleostomi</taxon>
        <taxon>Amphibia</taxon>
        <taxon>Batrachia</taxon>
        <taxon>Anura</taxon>
        <taxon>Neobatrachia</taxon>
        <taxon>Hyloidea</taxon>
        <taxon>Leptodactylidae</taxon>
        <taxon>Leiuperinae</taxon>
        <taxon>Engystomops</taxon>
    </lineage>
</organism>